<dbReference type="SMART" id="SM00164">
    <property type="entry name" value="TBC"/>
    <property type="match status" value="1"/>
</dbReference>
<protein>
    <recommendedName>
        <fullName evidence="2">Rab-GAP TBC domain-containing protein</fullName>
    </recommendedName>
</protein>
<keyword evidence="4" id="KW-1185">Reference proteome</keyword>
<dbReference type="EMBL" id="RRYP01000292">
    <property type="protein sequence ID" value="TNV87661.1"/>
    <property type="molecule type" value="Genomic_DNA"/>
</dbReference>
<feature type="domain" description="Rab-GAP TBC" evidence="2">
    <location>
        <begin position="86"/>
        <end position="359"/>
    </location>
</feature>
<dbReference type="AlphaFoldDB" id="A0A8J8P585"/>
<sequence>MTFRPQNLPPKSEEEEREHQKLVEDNRKQYLQKVRERERMQEKKRVEQERREKRMIESVSIWEKELLPNWDQVKRTKRVRELWIEGLPPGIRGKVWYYAFGNRNSITQDLYYIKSDQGRKLRKLLKEITQIDQEIIDNGGQPKRVPPTPQKMLTESILSELDDKFGSENQQHPKLSALAQRYDKLKKKLNFMIGFETLPQNNAIQSRERSISIIETDLPRTFPALKVFQPGSQHYDSLQRILEAFTMHRPDIGYIQGMSYVAAVLLLYMDEHQAFVTFCNMITKFPIMPFYSFNEPQVRKIMQLFKQVFQHNLPELCEHLETENIQPKQYVYEWFMTLFTRSLSLGLVSRVWDFYFLDGIFILYQTAIAILRILQKQLLEQDFEGIMLIMKNTQEHVTDEEQLASYIYEVSFPKWVYDEIPKLEGDFMKTI</sequence>
<organism evidence="3 4">
    <name type="scientific">Halteria grandinella</name>
    <dbReference type="NCBI Taxonomy" id="5974"/>
    <lineage>
        <taxon>Eukaryota</taxon>
        <taxon>Sar</taxon>
        <taxon>Alveolata</taxon>
        <taxon>Ciliophora</taxon>
        <taxon>Intramacronucleata</taxon>
        <taxon>Spirotrichea</taxon>
        <taxon>Stichotrichia</taxon>
        <taxon>Sporadotrichida</taxon>
        <taxon>Halteriidae</taxon>
        <taxon>Halteria</taxon>
    </lineage>
</organism>
<evidence type="ECO:0000313" key="4">
    <source>
        <dbReference type="Proteomes" id="UP000785679"/>
    </source>
</evidence>
<evidence type="ECO:0000313" key="3">
    <source>
        <dbReference type="EMBL" id="TNV87661.1"/>
    </source>
</evidence>
<gene>
    <name evidence="3" type="ORF">FGO68_gene14593</name>
</gene>
<evidence type="ECO:0000256" key="1">
    <source>
        <dbReference type="SAM" id="MobiDB-lite"/>
    </source>
</evidence>
<dbReference type="InterPro" id="IPR000195">
    <property type="entry name" value="Rab-GAP-TBC_dom"/>
</dbReference>
<dbReference type="PROSITE" id="PS50086">
    <property type="entry name" value="TBC_RABGAP"/>
    <property type="match status" value="1"/>
</dbReference>
<dbReference type="Gene3D" id="1.10.10.750">
    <property type="entry name" value="Ypt/Rab-GAP domain of gyp1p, domain 1"/>
    <property type="match status" value="1"/>
</dbReference>
<dbReference type="InterPro" id="IPR050302">
    <property type="entry name" value="Rab_GAP_TBC_domain"/>
</dbReference>
<dbReference type="Gene3D" id="1.10.8.270">
    <property type="entry name" value="putative rabgap domain of human tbc1 domain family member 14 like domains"/>
    <property type="match status" value="1"/>
</dbReference>
<dbReference type="SUPFAM" id="SSF47923">
    <property type="entry name" value="Ypt/Rab-GAP domain of gyp1p"/>
    <property type="match status" value="2"/>
</dbReference>
<evidence type="ECO:0000259" key="2">
    <source>
        <dbReference type="PROSITE" id="PS50086"/>
    </source>
</evidence>
<dbReference type="InterPro" id="IPR035969">
    <property type="entry name" value="Rab-GAP_TBC_sf"/>
</dbReference>
<dbReference type="Proteomes" id="UP000785679">
    <property type="component" value="Unassembled WGS sequence"/>
</dbReference>
<dbReference type="Gene3D" id="1.10.472.80">
    <property type="entry name" value="Ypt/Rab-GAP domain of gyp1p, domain 3"/>
    <property type="match status" value="1"/>
</dbReference>
<dbReference type="GO" id="GO:0005096">
    <property type="term" value="F:GTPase activator activity"/>
    <property type="evidence" value="ECO:0007669"/>
    <property type="project" value="TreeGrafter"/>
</dbReference>
<feature type="compositionally biased region" description="Basic and acidic residues" evidence="1">
    <location>
        <begin position="11"/>
        <end position="22"/>
    </location>
</feature>
<reference evidence="3" key="1">
    <citation type="submission" date="2019-06" db="EMBL/GenBank/DDBJ databases">
        <authorList>
            <person name="Zheng W."/>
        </authorList>
    </citation>
    <scope>NUCLEOTIDE SEQUENCE</scope>
    <source>
        <strain evidence="3">QDHG01</strain>
    </source>
</reference>
<dbReference type="Pfam" id="PF00566">
    <property type="entry name" value="RabGAP-TBC"/>
    <property type="match status" value="1"/>
</dbReference>
<comment type="caution">
    <text evidence="3">The sequence shown here is derived from an EMBL/GenBank/DDBJ whole genome shotgun (WGS) entry which is preliminary data.</text>
</comment>
<name>A0A8J8P585_HALGN</name>
<dbReference type="GO" id="GO:0031267">
    <property type="term" value="F:small GTPase binding"/>
    <property type="evidence" value="ECO:0007669"/>
    <property type="project" value="TreeGrafter"/>
</dbReference>
<proteinExistence type="predicted"/>
<dbReference type="OrthoDB" id="435695at2759"/>
<accession>A0A8J8P585</accession>
<dbReference type="PANTHER" id="PTHR47219:SF15">
    <property type="entry name" value="TBC1 DOMAIN FAMILY MEMBER 12 ISOFORM X1"/>
    <property type="match status" value="1"/>
</dbReference>
<dbReference type="PANTHER" id="PTHR47219">
    <property type="entry name" value="RAB GTPASE-ACTIVATING PROTEIN 1-LIKE"/>
    <property type="match status" value="1"/>
</dbReference>
<feature type="region of interest" description="Disordered" evidence="1">
    <location>
        <begin position="1"/>
        <end position="22"/>
    </location>
</feature>